<dbReference type="Proteomes" id="UP000410492">
    <property type="component" value="Unassembled WGS sequence"/>
</dbReference>
<evidence type="ECO:0000313" key="1">
    <source>
        <dbReference type="EMBL" id="VEN52181.1"/>
    </source>
</evidence>
<protein>
    <recommendedName>
        <fullName evidence="3">RNA transcription, translation and transport factor protein</fullName>
    </recommendedName>
</protein>
<dbReference type="InterPro" id="IPR019265">
    <property type="entry name" value="RTRAF"/>
</dbReference>
<dbReference type="Pfam" id="PF10036">
    <property type="entry name" value="RLL"/>
    <property type="match status" value="1"/>
</dbReference>
<gene>
    <name evidence="1" type="ORF">CALMAC_LOCUS12399</name>
</gene>
<dbReference type="AlphaFoldDB" id="A0A653CWB0"/>
<reference evidence="1 2" key="1">
    <citation type="submission" date="2019-01" db="EMBL/GenBank/DDBJ databases">
        <authorList>
            <person name="Sayadi A."/>
        </authorList>
    </citation>
    <scope>NUCLEOTIDE SEQUENCE [LARGE SCALE GENOMIC DNA]</scope>
</reference>
<proteinExistence type="predicted"/>
<sequence length="245" mass="27875">MSKRILSALNYPQAESLNLNDEATFRRIIAWLELNIIKQAPNVIANNLKNITARDWEEIYNRYKDSLGCPALGSKLEELQWILGYTAQIETNANRSLYLKHAVENIKSTNVPDVVAENPLDKLNFRSEEFTNGVNELAKILNTVPHPDPLVTLRAVRKVIMKRMAPDCVEHPEKYIVKGTPFPFEDHALGFDLKDPVLNRAAKILRMIYIQDLRELQTRANELIVAVQNITANPKTDTKLGKVGY</sequence>
<dbReference type="EMBL" id="CAACVG010009118">
    <property type="protein sequence ID" value="VEN52181.1"/>
    <property type="molecule type" value="Genomic_DNA"/>
</dbReference>
<organism evidence="1 2">
    <name type="scientific">Callosobruchus maculatus</name>
    <name type="common">Southern cowpea weevil</name>
    <name type="synonym">Pulse bruchid</name>
    <dbReference type="NCBI Taxonomy" id="64391"/>
    <lineage>
        <taxon>Eukaryota</taxon>
        <taxon>Metazoa</taxon>
        <taxon>Ecdysozoa</taxon>
        <taxon>Arthropoda</taxon>
        <taxon>Hexapoda</taxon>
        <taxon>Insecta</taxon>
        <taxon>Pterygota</taxon>
        <taxon>Neoptera</taxon>
        <taxon>Endopterygota</taxon>
        <taxon>Coleoptera</taxon>
        <taxon>Polyphaga</taxon>
        <taxon>Cucujiformia</taxon>
        <taxon>Chrysomeloidea</taxon>
        <taxon>Chrysomelidae</taxon>
        <taxon>Bruchinae</taxon>
        <taxon>Bruchini</taxon>
        <taxon>Callosobruchus</taxon>
    </lineage>
</organism>
<keyword evidence="2" id="KW-1185">Reference proteome</keyword>
<name>A0A653CWB0_CALMS</name>
<evidence type="ECO:0000313" key="2">
    <source>
        <dbReference type="Proteomes" id="UP000410492"/>
    </source>
</evidence>
<dbReference type="OrthoDB" id="514167at2759"/>
<dbReference type="PANTHER" id="PTHR15924">
    <property type="entry name" value="CLE"/>
    <property type="match status" value="1"/>
</dbReference>
<accession>A0A653CWB0</accession>
<evidence type="ECO:0008006" key="3">
    <source>
        <dbReference type="Google" id="ProtNLM"/>
    </source>
</evidence>